<gene>
    <name evidence="6" type="ORF">EYC82_15125</name>
</gene>
<name>A0ABT3T8V8_9GAMM</name>
<dbReference type="InterPro" id="IPR016032">
    <property type="entry name" value="Sig_transdc_resp-reg_C-effctor"/>
</dbReference>
<evidence type="ECO:0000256" key="1">
    <source>
        <dbReference type="ARBA" id="ARBA00023125"/>
    </source>
</evidence>
<dbReference type="SMART" id="SM00448">
    <property type="entry name" value="REC"/>
    <property type="match status" value="1"/>
</dbReference>
<comment type="caution">
    <text evidence="6">The sequence shown here is derived from an EMBL/GenBank/DDBJ whole genome shotgun (WGS) entry which is preliminary data.</text>
</comment>
<dbReference type="InterPro" id="IPR001867">
    <property type="entry name" value="OmpR/PhoB-type_DNA-bd"/>
</dbReference>
<reference evidence="6" key="1">
    <citation type="submission" date="2019-02" db="EMBL/GenBank/DDBJ databases">
        <authorList>
            <person name="Li S.-H."/>
        </authorList>
    </citation>
    <scope>NUCLEOTIDE SEQUENCE</scope>
    <source>
        <strain evidence="6">IMCC11814</strain>
    </source>
</reference>
<sequence length="240" mass="26695">MSEDANILVVDDDMRICRILLRYLSSAGYTVAVAANGDEMRECMQSFAADLVLLDLNMPGEHGLDICRNLRHTSDVGIIILTGSSDKVDEIVGLEGGADDYLVKPVEERELLARVRSVLRRILTKPANDSSEKKSVLLFSDWILDLASHELRSTAGEDVRLTSYEFQILAALVSNANKILSRDQIMNHVKGRDWIASDRSVDVLIGKIRKKIEKDPKNPALVKTMRGIGYTFTARVTYGT</sequence>
<evidence type="ECO:0000313" key="6">
    <source>
        <dbReference type="EMBL" id="MCX2978697.1"/>
    </source>
</evidence>
<dbReference type="Gene3D" id="6.10.250.690">
    <property type="match status" value="1"/>
</dbReference>
<feature type="modified residue" description="4-aspartylphosphate" evidence="2">
    <location>
        <position position="55"/>
    </location>
</feature>
<dbReference type="Proteomes" id="UP001143304">
    <property type="component" value="Unassembled WGS sequence"/>
</dbReference>
<dbReference type="SUPFAM" id="SSF46894">
    <property type="entry name" value="C-terminal effector domain of the bipartite response regulators"/>
    <property type="match status" value="1"/>
</dbReference>
<dbReference type="Gene3D" id="1.10.10.10">
    <property type="entry name" value="Winged helix-like DNA-binding domain superfamily/Winged helix DNA-binding domain"/>
    <property type="match status" value="1"/>
</dbReference>
<feature type="domain" description="OmpR/PhoB-type" evidence="5">
    <location>
        <begin position="134"/>
        <end position="234"/>
    </location>
</feature>
<evidence type="ECO:0000256" key="3">
    <source>
        <dbReference type="PROSITE-ProRule" id="PRU01091"/>
    </source>
</evidence>
<dbReference type="PROSITE" id="PS51755">
    <property type="entry name" value="OMPR_PHOB"/>
    <property type="match status" value="1"/>
</dbReference>
<evidence type="ECO:0000259" key="4">
    <source>
        <dbReference type="PROSITE" id="PS50110"/>
    </source>
</evidence>
<dbReference type="SMART" id="SM00862">
    <property type="entry name" value="Trans_reg_C"/>
    <property type="match status" value="1"/>
</dbReference>
<dbReference type="RefSeq" id="WP_279250392.1">
    <property type="nucleotide sequence ID" value="NZ_SHNO01000001.1"/>
</dbReference>
<dbReference type="InterPro" id="IPR039420">
    <property type="entry name" value="WalR-like"/>
</dbReference>
<accession>A0ABT3T8V8</accession>
<dbReference type="EMBL" id="SHNO01000001">
    <property type="protein sequence ID" value="MCX2978697.1"/>
    <property type="molecule type" value="Genomic_DNA"/>
</dbReference>
<dbReference type="PANTHER" id="PTHR48111">
    <property type="entry name" value="REGULATOR OF RPOS"/>
    <property type="match status" value="1"/>
</dbReference>
<dbReference type="CDD" id="cd00383">
    <property type="entry name" value="trans_reg_C"/>
    <property type="match status" value="1"/>
</dbReference>
<dbReference type="InterPro" id="IPR001789">
    <property type="entry name" value="Sig_transdc_resp-reg_receiver"/>
</dbReference>
<feature type="domain" description="Response regulatory" evidence="4">
    <location>
        <begin position="6"/>
        <end position="119"/>
    </location>
</feature>
<dbReference type="InterPro" id="IPR036388">
    <property type="entry name" value="WH-like_DNA-bd_sf"/>
</dbReference>
<evidence type="ECO:0000256" key="2">
    <source>
        <dbReference type="PROSITE-ProRule" id="PRU00169"/>
    </source>
</evidence>
<organism evidence="6 7">
    <name type="scientific">Candidatus Marimicrobium litorale</name>
    <dbReference type="NCBI Taxonomy" id="2518991"/>
    <lineage>
        <taxon>Bacteria</taxon>
        <taxon>Pseudomonadati</taxon>
        <taxon>Pseudomonadota</taxon>
        <taxon>Gammaproteobacteria</taxon>
        <taxon>Cellvibrionales</taxon>
        <taxon>Halieaceae</taxon>
        <taxon>Marimicrobium</taxon>
    </lineage>
</organism>
<evidence type="ECO:0000313" key="7">
    <source>
        <dbReference type="Proteomes" id="UP001143304"/>
    </source>
</evidence>
<proteinExistence type="predicted"/>
<dbReference type="Pfam" id="PF00072">
    <property type="entry name" value="Response_reg"/>
    <property type="match status" value="1"/>
</dbReference>
<dbReference type="SUPFAM" id="SSF52172">
    <property type="entry name" value="CheY-like"/>
    <property type="match status" value="1"/>
</dbReference>
<dbReference type="PANTHER" id="PTHR48111:SF58">
    <property type="entry name" value="TORCAD OPERON TRANSCRIPTIONAL REGULATORY PROTEIN TORR"/>
    <property type="match status" value="1"/>
</dbReference>
<dbReference type="PROSITE" id="PS50110">
    <property type="entry name" value="RESPONSE_REGULATORY"/>
    <property type="match status" value="1"/>
</dbReference>
<evidence type="ECO:0000259" key="5">
    <source>
        <dbReference type="PROSITE" id="PS51755"/>
    </source>
</evidence>
<feature type="DNA-binding region" description="OmpR/PhoB-type" evidence="3">
    <location>
        <begin position="134"/>
        <end position="234"/>
    </location>
</feature>
<dbReference type="Pfam" id="PF00486">
    <property type="entry name" value="Trans_reg_C"/>
    <property type="match status" value="1"/>
</dbReference>
<dbReference type="Gene3D" id="3.40.50.2300">
    <property type="match status" value="1"/>
</dbReference>
<dbReference type="InterPro" id="IPR011006">
    <property type="entry name" value="CheY-like_superfamily"/>
</dbReference>
<keyword evidence="1 3" id="KW-0238">DNA-binding</keyword>
<keyword evidence="7" id="KW-1185">Reference proteome</keyword>
<keyword evidence="2" id="KW-0597">Phosphoprotein</keyword>
<protein>
    <submittedName>
        <fullName evidence="6">Response regulator</fullName>
    </submittedName>
</protein>